<organism evidence="2 3">
    <name type="scientific">Flavivirga algicola</name>
    <dbReference type="NCBI Taxonomy" id="2729136"/>
    <lineage>
        <taxon>Bacteria</taxon>
        <taxon>Pseudomonadati</taxon>
        <taxon>Bacteroidota</taxon>
        <taxon>Flavobacteriia</taxon>
        <taxon>Flavobacteriales</taxon>
        <taxon>Flavobacteriaceae</taxon>
        <taxon>Flavivirga</taxon>
    </lineage>
</organism>
<keyword evidence="1" id="KW-0472">Membrane</keyword>
<evidence type="ECO:0000256" key="1">
    <source>
        <dbReference type="SAM" id="Phobius"/>
    </source>
</evidence>
<comment type="caution">
    <text evidence="2">The sequence shown here is derived from an EMBL/GenBank/DDBJ whole genome shotgun (WGS) entry which is preliminary data.</text>
</comment>
<gene>
    <name evidence="2" type="ORF">HHX25_15140</name>
</gene>
<keyword evidence="1" id="KW-0812">Transmembrane</keyword>
<proteinExistence type="predicted"/>
<name>A0ABX1RZ49_9FLAO</name>
<accession>A0ABX1RZ49</accession>
<dbReference type="EMBL" id="JABBHF010000009">
    <property type="protein sequence ID" value="NMH88847.1"/>
    <property type="molecule type" value="Genomic_DNA"/>
</dbReference>
<evidence type="ECO:0000313" key="2">
    <source>
        <dbReference type="EMBL" id="NMH88847.1"/>
    </source>
</evidence>
<protein>
    <submittedName>
        <fullName evidence="2">Uncharacterized protein</fullName>
    </submittedName>
</protein>
<evidence type="ECO:0000313" key="3">
    <source>
        <dbReference type="Proteomes" id="UP000746690"/>
    </source>
</evidence>
<keyword evidence="1" id="KW-1133">Transmembrane helix</keyword>
<reference evidence="2 3" key="1">
    <citation type="submission" date="2020-04" db="EMBL/GenBank/DDBJ databases">
        <title>A Flavivirga sp. nov.</title>
        <authorList>
            <person name="Sun X."/>
        </authorList>
    </citation>
    <scope>NUCLEOTIDE SEQUENCE [LARGE SCALE GENOMIC DNA]</scope>
    <source>
        <strain evidence="2 3">Y03</strain>
    </source>
</reference>
<dbReference type="Proteomes" id="UP000746690">
    <property type="component" value="Unassembled WGS sequence"/>
</dbReference>
<dbReference type="RefSeq" id="WP_169675249.1">
    <property type="nucleotide sequence ID" value="NZ_JABBHF010000009.1"/>
</dbReference>
<keyword evidence="3" id="KW-1185">Reference proteome</keyword>
<feature type="transmembrane region" description="Helical" evidence="1">
    <location>
        <begin position="69"/>
        <end position="86"/>
    </location>
</feature>
<sequence length="155" mass="17673">MDSKSDKIASKEQINNQKLLDKDIHKLHTETLGLDVPENYFSRSKANILTKVSDEAKQEKPVFFLKRRFAWYAAASVILLLAITFTKSNGNLQLDENHPVALDTIKELDGNKFAPSIIEPIENDILITSLFIEEDEVDEFIDNYVLEEALTYEAL</sequence>